<dbReference type="PANTHER" id="PTHR43056">
    <property type="entry name" value="PEPTIDASE S9 PROLYL OLIGOPEPTIDASE"/>
    <property type="match status" value="1"/>
</dbReference>
<dbReference type="InterPro" id="IPR050585">
    <property type="entry name" value="Xaa-Pro_dipeptidyl-ppase/CocE"/>
</dbReference>
<comment type="caution">
    <text evidence="5">The sequence shown here is derived from an EMBL/GenBank/DDBJ whole genome shotgun (WGS) entry which is preliminary data.</text>
</comment>
<dbReference type="InterPro" id="IPR013736">
    <property type="entry name" value="Xaa-Pro_dipept_C"/>
</dbReference>
<sequence>MHVPARRRRRRLLTALLSSGLAVAFAVPASAELAGSGRDGIGNDAGTATRASAPGAGSDGGTSARAGKVDKRWEPSAAVRKGSTVRATPKPTTKPGPRGDRTPWTPRAASYAATTKTSDLAIRMDDGVVLRGDLVRPAGPDGQPVTGRLPVVLTITAYNKSLIGGGFASGLTGADSDYLVKRGYAQLTVDARGTGSSEGTWAAFSEREGRDAAAVVEWAAAQPWSNGKVGMTGASYMGISQLFAAAHRPKGLKAIFPQVPAADVYRDVVASGGQIDVGFMPLWMGLVTATGIVPPAITATDPASGVKALLEHLAGATTFTAPLLAQAVLGGDPAFDGPFYRERSPIEVLDKVDVPTFLIGGEFDLFQRGTPLVFERLQRNKVPTKLIFGPWDHLQGSSGAEVGDAGYGTLAELQLRWFDRYLLGRDTKLDQIPALTYYEQGSGAWVKKAKWIDEDLSARSFALSGSSSVGGKAGALTTGTPSAGTSTVLPVPVTGLCTRSANQWTAGLPAAVTRDLPCFTDNRLNDLGGLTFDTAPLSAPIRFQGPVNARLHVSTLTGDGMLSVAVEDVAPDGTVTRISGGWQTIAHRELDPRRSRYLDGKLLQPFHPFTRAAKKPLAAGQVAPVDVEIFPTGAKIAEGHRLRIAVQAFDVPHLLSTVPGPGRPPRAVHPAHRARAPLGDHPRRALTGVRQGQDRIATPSRQ</sequence>
<dbReference type="InterPro" id="IPR008979">
    <property type="entry name" value="Galactose-bd-like_sf"/>
</dbReference>
<dbReference type="Gene3D" id="1.10.3020.10">
    <property type="entry name" value="alpha-amino acid ester hydrolase ( Helical cap domain)"/>
    <property type="match status" value="1"/>
</dbReference>
<reference evidence="5" key="1">
    <citation type="submission" date="2021-01" db="EMBL/GenBank/DDBJ databases">
        <title>Novel species in genus Nocardioides.</title>
        <authorList>
            <person name="Zhang G."/>
        </authorList>
    </citation>
    <scope>NUCLEOTIDE SEQUENCE</scope>
    <source>
        <strain evidence="5">Zg-536</strain>
    </source>
</reference>
<dbReference type="InterPro" id="IPR006311">
    <property type="entry name" value="TAT_signal"/>
</dbReference>
<dbReference type="Pfam" id="PF08530">
    <property type="entry name" value="PepX_C"/>
    <property type="match status" value="1"/>
</dbReference>
<dbReference type="EMBL" id="JAERTX010000001">
    <property type="protein sequence ID" value="MBM9458587.1"/>
    <property type="molecule type" value="Genomic_DNA"/>
</dbReference>
<evidence type="ECO:0000313" key="5">
    <source>
        <dbReference type="EMBL" id="MBM9458587.1"/>
    </source>
</evidence>
<dbReference type="AlphaFoldDB" id="A0A938Y3P9"/>
<dbReference type="RefSeq" id="WP_205289875.1">
    <property type="nucleotide sequence ID" value="NZ_CP074406.1"/>
</dbReference>
<dbReference type="InterPro" id="IPR005674">
    <property type="entry name" value="CocE/Ser_esterase"/>
</dbReference>
<dbReference type="SMART" id="SM00939">
    <property type="entry name" value="PepX_C"/>
    <property type="match status" value="1"/>
</dbReference>
<dbReference type="PROSITE" id="PS51318">
    <property type="entry name" value="TAT"/>
    <property type="match status" value="1"/>
</dbReference>
<feature type="signal peptide" evidence="3">
    <location>
        <begin position="1"/>
        <end position="31"/>
    </location>
</feature>
<name>A0A938Y3P9_9ACTN</name>
<dbReference type="PANTHER" id="PTHR43056:SF10">
    <property type="entry name" value="COCE_NOND FAMILY, PUTATIVE (AFU_ORTHOLOGUE AFUA_7G00600)-RELATED"/>
    <property type="match status" value="1"/>
</dbReference>
<dbReference type="Gene3D" id="3.40.50.1820">
    <property type="entry name" value="alpha/beta hydrolase"/>
    <property type="match status" value="1"/>
</dbReference>
<evidence type="ECO:0000259" key="4">
    <source>
        <dbReference type="SMART" id="SM00939"/>
    </source>
</evidence>
<proteinExistence type="predicted"/>
<feature type="region of interest" description="Disordered" evidence="2">
    <location>
        <begin position="34"/>
        <end position="112"/>
    </location>
</feature>
<protein>
    <submittedName>
        <fullName evidence="5">CocE/NonD family hydrolase</fullName>
    </submittedName>
</protein>
<evidence type="ECO:0000313" key="6">
    <source>
        <dbReference type="Proteomes" id="UP000663791"/>
    </source>
</evidence>
<keyword evidence="3" id="KW-0732">Signal</keyword>
<dbReference type="GO" id="GO:0008239">
    <property type="term" value="F:dipeptidyl-peptidase activity"/>
    <property type="evidence" value="ECO:0007669"/>
    <property type="project" value="InterPro"/>
</dbReference>
<dbReference type="SUPFAM" id="SSF49785">
    <property type="entry name" value="Galactose-binding domain-like"/>
    <property type="match status" value="1"/>
</dbReference>
<dbReference type="Proteomes" id="UP000663791">
    <property type="component" value="Unassembled WGS sequence"/>
</dbReference>
<keyword evidence="1 5" id="KW-0378">Hydrolase</keyword>
<dbReference type="Gene3D" id="2.60.120.260">
    <property type="entry name" value="Galactose-binding domain-like"/>
    <property type="match status" value="1"/>
</dbReference>
<organism evidence="5 6">
    <name type="scientific">Nocardioides faecalis</name>
    <dbReference type="NCBI Taxonomy" id="2803858"/>
    <lineage>
        <taxon>Bacteria</taxon>
        <taxon>Bacillati</taxon>
        <taxon>Actinomycetota</taxon>
        <taxon>Actinomycetes</taxon>
        <taxon>Propionibacteriales</taxon>
        <taxon>Nocardioidaceae</taxon>
        <taxon>Nocardioides</taxon>
    </lineage>
</organism>
<evidence type="ECO:0000256" key="3">
    <source>
        <dbReference type="SAM" id="SignalP"/>
    </source>
</evidence>
<accession>A0A938Y3P9</accession>
<feature type="region of interest" description="Disordered" evidence="2">
    <location>
        <begin position="657"/>
        <end position="702"/>
    </location>
</feature>
<feature type="domain" description="Xaa-Pro dipeptidyl-peptidase C-terminal" evidence="4">
    <location>
        <begin position="415"/>
        <end position="668"/>
    </location>
</feature>
<dbReference type="InterPro" id="IPR000383">
    <property type="entry name" value="Xaa-Pro-like_dom"/>
</dbReference>
<dbReference type="Pfam" id="PF02129">
    <property type="entry name" value="Peptidase_S15"/>
    <property type="match status" value="1"/>
</dbReference>
<keyword evidence="6" id="KW-1185">Reference proteome</keyword>
<feature type="chain" id="PRO_5037757726" evidence="3">
    <location>
        <begin position="32"/>
        <end position="702"/>
    </location>
</feature>
<evidence type="ECO:0000256" key="2">
    <source>
        <dbReference type="SAM" id="MobiDB-lite"/>
    </source>
</evidence>
<dbReference type="NCBIfam" id="TIGR00976">
    <property type="entry name" value="CocE_NonD"/>
    <property type="match status" value="1"/>
</dbReference>
<gene>
    <name evidence="5" type="ORF">JK386_01590</name>
</gene>
<dbReference type="SUPFAM" id="SSF53474">
    <property type="entry name" value="alpha/beta-Hydrolases"/>
    <property type="match status" value="1"/>
</dbReference>
<dbReference type="InterPro" id="IPR029058">
    <property type="entry name" value="AB_hydrolase_fold"/>
</dbReference>
<evidence type="ECO:0000256" key="1">
    <source>
        <dbReference type="ARBA" id="ARBA00022801"/>
    </source>
</evidence>